<dbReference type="Proteomes" id="UP000252132">
    <property type="component" value="Unassembled WGS sequence"/>
</dbReference>
<accession>A0A368DU67</accession>
<gene>
    <name evidence="1" type="ORF">DBW69_06385</name>
</gene>
<evidence type="ECO:0000313" key="2">
    <source>
        <dbReference type="Proteomes" id="UP000252132"/>
    </source>
</evidence>
<reference evidence="1 2" key="1">
    <citation type="journal article" date="2018" name="Microbiome">
        <title>Fine metagenomic profile of the Mediterranean stratified and mixed water columns revealed by assembly and recruitment.</title>
        <authorList>
            <person name="Haro-Moreno J.M."/>
            <person name="Lopez-Perez M."/>
            <person name="De La Torre J.R."/>
            <person name="Picazo A."/>
            <person name="Camacho A."/>
            <person name="Rodriguez-Valera F."/>
        </authorList>
    </citation>
    <scope>NUCLEOTIDE SEQUENCE [LARGE SCALE GENOMIC DNA]</scope>
    <source>
        <strain evidence="1">MED-G55</strain>
    </source>
</reference>
<sequence length="71" mass="7991">MIEVVCMTRIHIPSHKMKALLSKDILAKDSRESADNIVIFKPATSAPNHRDRYQISPAKVIPFDSFKASKP</sequence>
<protein>
    <submittedName>
        <fullName evidence="1">Uncharacterized protein</fullName>
    </submittedName>
</protein>
<proteinExistence type="predicted"/>
<dbReference type="EMBL" id="QOQF01000034">
    <property type="protein sequence ID" value="RCL75378.1"/>
    <property type="molecule type" value="Genomic_DNA"/>
</dbReference>
<dbReference type="AlphaFoldDB" id="A0A368DU67"/>
<comment type="caution">
    <text evidence="1">The sequence shown here is derived from an EMBL/GenBank/DDBJ whole genome shotgun (WGS) entry which is preliminary data.</text>
</comment>
<evidence type="ECO:0000313" key="1">
    <source>
        <dbReference type="EMBL" id="RCL75378.1"/>
    </source>
</evidence>
<name>A0A368DU67_9PROT</name>
<organism evidence="1 2">
    <name type="scientific">PS1 clade bacterium</name>
    <dbReference type="NCBI Taxonomy" id="2175152"/>
    <lineage>
        <taxon>Bacteria</taxon>
        <taxon>Pseudomonadati</taxon>
        <taxon>Pseudomonadota</taxon>
        <taxon>Alphaproteobacteria</taxon>
        <taxon>PS1 clade</taxon>
    </lineage>
</organism>